<dbReference type="Proteomes" id="UP000663862">
    <property type="component" value="Unassembled WGS sequence"/>
</dbReference>
<sequence>MARRILFLILTVLILPSPTLEFLFNAKVLSPSSNVHVDVVNYVKGSIESHHEQFHHSWRDYSILLLLVIVLGTCFLSCCGIGIYCIYRNLLVRIQDTSSPNLKNPCSGPIRNLP</sequence>
<evidence type="ECO:0000313" key="13">
    <source>
        <dbReference type="Proteomes" id="UP000663825"/>
    </source>
</evidence>
<feature type="transmembrane region" description="Helical" evidence="1">
    <location>
        <begin position="63"/>
        <end position="87"/>
    </location>
</feature>
<dbReference type="Proteomes" id="UP000663865">
    <property type="component" value="Unassembled WGS sequence"/>
</dbReference>
<name>A0A817ULD1_9BILA</name>
<dbReference type="Proteomes" id="UP000663851">
    <property type="component" value="Unassembled WGS sequence"/>
</dbReference>
<dbReference type="EMBL" id="CAJNYV010003474">
    <property type="protein sequence ID" value="CAF3580713.1"/>
    <property type="molecule type" value="Genomic_DNA"/>
</dbReference>
<accession>A0A817ULD1</accession>
<protein>
    <submittedName>
        <fullName evidence="4">Uncharacterized protein</fullName>
    </submittedName>
</protein>
<evidence type="ECO:0000313" key="5">
    <source>
        <dbReference type="EMBL" id="CAF3366101.1"/>
    </source>
</evidence>
<dbReference type="EMBL" id="CAJOBO010000146">
    <property type="protein sequence ID" value="CAF4142909.1"/>
    <property type="molecule type" value="Genomic_DNA"/>
</dbReference>
<dbReference type="EMBL" id="CAJNYU010000500">
    <property type="protein sequence ID" value="CAF3366101.1"/>
    <property type="molecule type" value="Genomic_DNA"/>
</dbReference>
<dbReference type="Proteomes" id="UP000663872">
    <property type="component" value="Unassembled WGS sequence"/>
</dbReference>
<dbReference type="Proteomes" id="UP000663873">
    <property type="component" value="Unassembled WGS sequence"/>
</dbReference>
<dbReference type="AlphaFoldDB" id="A0A817ULD1"/>
<evidence type="ECO:0000313" key="4">
    <source>
        <dbReference type="EMBL" id="CAF3331729.1"/>
    </source>
</evidence>
<proteinExistence type="predicted"/>
<feature type="chain" id="PRO_5036232235" evidence="2">
    <location>
        <begin position="22"/>
        <end position="114"/>
    </location>
</feature>
<comment type="caution">
    <text evidence="4">The sequence shown here is derived from an EMBL/GenBank/DDBJ whole genome shotgun (WGS) entry which is preliminary data.</text>
</comment>
<dbReference type="OrthoDB" id="10290878at2759"/>
<dbReference type="EMBL" id="CAJOBR010023740">
    <property type="protein sequence ID" value="CAF4956599.1"/>
    <property type="molecule type" value="Genomic_DNA"/>
</dbReference>
<evidence type="ECO:0000313" key="6">
    <source>
        <dbReference type="EMBL" id="CAF3436920.1"/>
    </source>
</evidence>
<evidence type="ECO:0000313" key="3">
    <source>
        <dbReference type="EMBL" id="CAF3170505.1"/>
    </source>
</evidence>
<reference evidence="4" key="1">
    <citation type="submission" date="2021-02" db="EMBL/GenBank/DDBJ databases">
        <authorList>
            <person name="Nowell W R."/>
        </authorList>
    </citation>
    <scope>NUCLEOTIDE SEQUENCE</scope>
</reference>
<dbReference type="Proteomes" id="UP000663869">
    <property type="component" value="Unassembled WGS sequence"/>
</dbReference>
<dbReference type="Proteomes" id="UP000663825">
    <property type="component" value="Unassembled WGS sequence"/>
</dbReference>
<dbReference type="EMBL" id="CAJOBQ010001426">
    <property type="protein sequence ID" value="CAF4486280.1"/>
    <property type="molecule type" value="Genomic_DNA"/>
</dbReference>
<dbReference type="EMBL" id="CAJNYD010000012">
    <property type="protein sequence ID" value="CAF3170505.1"/>
    <property type="molecule type" value="Genomic_DNA"/>
</dbReference>
<evidence type="ECO:0000313" key="10">
    <source>
        <dbReference type="EMBL" id="CAF4649480.1"/>
    </source>
</evidence>
<evidence type="ECO:0000313" key="12">
    <source>
        <dbReference type="EMBL" id="CAF4956599.1"/>
    </source>
</evidence>
<evidence type="ECO:0000256" key="1">
    <source>
        <dbReference type="SAM" id="Phobius"/>
    </source>
</evidence>
<dbReference type="Proteomes" id="UP000663833">
    <property type="component" value="Unassembled WGS sequence"/>
</dbReference>
<keyword evidence="1" id="KW-0472">Membrane</keyword>
<evidence type="ECO:0000313" key="11">
    <source>
        <dbReference type="EMBL" id="CAF4890247.1"/>
    </source>
</evidence>
<dbReference type="EMBL" id="CAJOBS010004906">
    <property type="protein sequence ID" value="CAF4890247.1"/>
    <property type="molecule type" value="Genomic_DNA"/>
</dbReference>
<gene>
    <name evidence="5" type="ORF">FME351_LOCUS5879</name>
    <name evidence="6" type="ORF">GRG538_LOCUS13145</name>
    <name evidence="8" type="ORF">HFQ381_LOCUS3871</name>
    <name evidence="7" type="ORF">KIK155_LOCUS19928</name>
    <name evidence="3" type="ORF">LUA448_LOCUS386</name>
    <name evidence="12" type="ORF">QYT958_LOCUS33924</name>
    <name evidence="4" type="ORF">TIS948_LOCUS21403</name>
    <name evidence="11" type="ORF">TOA249_LOCUS29942</name>
    <name evidence="9" type="ORF">TSG867_LOCUS19943</name>
    <name evidence="10" type="ORF">UJA718_LOCUS33625</name>
</gene>
<keyword evidence="14" id="KW-1185">Reference proteome</keyword>
<keyword evidence="2" id="KW-0732">Signal</keyword>
<evidence type="ECO:0000256" key="2">
    <source>
        <dbReference type="SAM" id="SignalP"/>
    </source>
</evidence>
<dbReference type="Proteomes" id="UP000663838">
    <property type="component" value="Unassembled WGS sequence"/>
</dbReference>
<dbReference type="EMBL" id="CAJNXB010003683">
    <property type="protein sequence ID" value="CAF3331729.1"/>
    <property type="molecule type" value="Genomic_DNA"/>
</dbReference>
<dbReference type="EMBL" id="CAJNYT010001932">
    <property type="protein sequence ID" value="CAF3436920.1"/>
    <property type="molecule type" value="Genomic_DNA"/>
</dbReference>
<evidence type="ECO:0000313" key="9">
    <source>
        <dbReference type="EMBL" id="CAF4486280.1"/>
    </source>
</evidence>
<feature type="signal peptide" evidence="2">
    <location>
        <begin position="1"/>
        <end position="21"/>
    </location>
</feature>
<dbReference type="EMBL" id="CAJOBP010029722">
    <property type="protein sequence ID" value="CAF4649480.1"/>
    <property type="molecule type" value="Genomic_DNA"/>
</dbReference>
<dbReference type="Proteomes" id="UP000663848">
    <property type="component" value="Unassembled WGS sequence"/>
</dbReference>
<keyword evidence="1" id="KW-1133">Transmembrane helix</keyword>
<keyword evidence="1" id="KW-0812">Transmembrane</keyword>
<evidence type="ECO:0000313" key="14">
    <source>
        <dbReference type="Proteomes" id="UP000663873"/>
    </source>
</evidence>
<evidence type="ECO:0000313" key="7">
    <source>
        <dbReference type="EMBL" id="CAF3580713.1"/>
    </source>
</evidence>
<evidence type="ECO:0000313" key="8">
    <source>
        <dbReference type="EMBL" id="CAF4142909.1"/>
    </source>
</evidence>
<organism evidence="4 13">
    <name type="scientific">Rotaria socialis</name>
    <dbReference type="NCBI Taxonomy" id="392032"/>
    <lineage>
        <taxon>Eukaryota</taxon>
        <taxon>Metazoa</taxon>
        <taxon>Spiralia</taxon>
        <taxon>Gnathifera</taxon>
        <taxon>Rotifera</taxon>
        <taxon>Eurotatoria</taxon>
        <taxon>Bdelloidea</taxon>
        <taxon>Philodinida</taxon>
        <taxon>Philodinidae</taxon>
        <taxon>Rotaria</taxon>
    </lineage>
</organism>